<keyword evidence="3" id="KW-0804">Transcription</keyword>
<dbReference type="InterPro" id="IPR028082">
    <property type="entry name" value="Peripla_BP_I"/>
</dbReference>
<dbReference type="PANTHER" id="PTHR30146:SF150">
    <property type="entry name" value="ARABINOSE METABOLISM TRANSCRIPTIONAL REPRESSOR"/>
    <property type="match status" value="1"/>
</dbReference>
<evidence type="ECO:0000256" key="3">
    <source>
        <dbReference type="ARBA" id="ARBA00023163"/>
    </source>
</evidence>
<dbReference type="PRINTS" id="PR00035">
    <property type="entry name" value="HTHGNTR"/>
</dbReference>
<dbReference type="Pfam" id="PF13377">
    <property type="entry name" value="Peripla_BP_3"/>
    <property type="match status" value="1"/>
</dbReference>
<evidence type="ECO:0000313" key="6">
    <source>
        <dbReference type="EMBL" id="GAA5496289.1"/>
    </source>
</evidence>
<name>A0ABP9V0R5_9BACT</name>
<keyword evidence="1" id="KW-0805">Transcription regulation</keyword>
<dbReference type="Gene3D" id="3.40.50.2300">
    <property type="match status" value="2"/>
</dbReference>
<protein>
    <submittedName>
        <fullName evidence="6">HTH-type transcriptional repressor PurR</fullName>
    </submittedName>
</protein>
<accession>A0ABP9V0R5</accession>
<reference evidence="6 7" key="1">
    <citation type="submission" date="2024-02" db="EMBL/GenBank/DDBJ databases">
        <title>Rubritalea halochordaticola NBRC 107102.</title>
        <authorList>
            <person name="Ichikawa N."/>
            <person name="Katano-Makiyama Y."/>
            <person name="Hidaka K."/>
        </authorList>
    </citation>
    <scope>NUCLEOTIDE SEQUENCE [LARGE SCALE GENOMIC DNA]</scope>
    <source>
        <strain evidence="6 7">NBRC 107102</strain>
    </source>
</reference>
<dbReference type="SUPFAM" id="SSF53822">
    <property type="entry name" value="Periplasmic binding protein-like I"/>
    <property type="match status" value="1"/>
</dbReference>
<dbReference type="Pfam" id="PF00392">
    <property type="entry name" value="GntR"/>
    <property type="match status" value="1"/>
</dbReference>
<evidence type="ECO:0000313" key="7">
    <source>
        <dbReference type="Proteomes" id="UP001424741"/>
    </source>
</evidence>
<dbReference type="PANTHER" id="PTHR30146">
    <property type="entry name" value="LACI-RELATED TRANSCRIPTIONAL REPRESSOR"/>
    <property type="match status" value="1"/>
</dbReference>
<dbReference type="CDD" id="cd06267">
    <property type="entry name" value="PBP1_LacI_sugar_binding-like"/>
    <property type="match status" value="1"/>
</dbReference>
<feature type="domain" description="HTH gntR-type" evidence="4">
    <location>
        <begin position="10"/>
        <end position="61"/>
    </location>
</feature>
<dbReference type="InterPro" id="IPR036388">
    <property type="entry name" value="WH-like_DNA-bd_sf"/>
</dbReference>
<dbReference type="InterPro" id="IPR036390">
    <property type="entry name" value="WH_DNA-bd_sf"/>
</dbReference>
<dbReference type="InterPro" id="IPR046335">
    <property type="entry name" value="LacI/GalR-like_sensor"/>
</dbReference>
<evidence type="ECO:0000259" key="4">
    <source>
        <dbReference type="Pfam" id="PF00392"/>
    </source>
</evidence>
<dbReference type="EMBL" id="BAABRL010000007">
    <property type="protein sequence ID" value="GAA5496289.1"/>
    <property type="molecule type" value="Genomic_DNA"/>
</dbReference>
<gene>
    <name evidence="6" type="primary">purR_2</name>
    <name evidence="6" type="ORF">Rhal01_02472</name>
</gene>
<dbReference type="RefSeq" id="WP_346188977.1">
    <property type="nucleotide sequence ID" value="NZ_BAABRL010000007.1"/>
</dbReference>
<proteinExistence type="predicted"/>
<evidence type="ECO:0000259" key="5">
    <source>
        <dbReference type="Pfam" id="PF13377"/>
    </source>
</evidence>
<sequence>MKKLPTSKATQAASLIEQAISMREWNGMLPSERFLAEELVISRTCLRQALAILTSKGVISAPERSKRRRILITSKTKKRLNQVVLLTPKPELGSNKNLLEQAAHLRGFLSKSQYQVHILSPSLTNKDSATEKTIKSLTENFPLALWVLYQCPETIQHWFSKNQLPSIILGSRFPEVSLPSLDIDYRAACRHATGLLLAKGHRKIGFIRFRSKLAGDSLAYAGMLEALNNSGHADIEAPCVFRHNFSAENLVHKLNASYTSANPPTAIICINTHHFITTMTYLVGAGIRVPQDVSLICLNSHEVFSSFWPEPTHYTTGNRLMKELTQMILNVKASGSETHLLMPDLVTGKTISHCP</sequence>
<dbReference type="Proteomes" id="UP001424741">
    <property type="component" value="Unassembled WGS sequence"/>
</dbReference>
<keyword evidence="7" id="KW-1185">Reference proteome</keyword>
<organism evidence="6 7">
    <name type="scientific">Rubritalea halochordaticola</name>
    <dbReference type="NCBI Taxonomy" id="714537"/>
    <lineage>
        <taxon>Bacteria</taxon>
        <taxon>Pseudomonadati</taxon>
        <taxon>Verrucomicrobiota</taxon>
        <taxon>Verrucomicrobiia</taxon>
        <taxon>Verrucomicrobiales</taxon>
        <taxon>Rubritaleaceae</taxon>
        <taxon>Rubritalea</taxon>
    </lineage>
</organism>
<evidence type="ECO:0000256" key="1">
    <source>
        <dbReference type="ARBA" id="ARBA00023015"/>
    </source>
</evidence>
<dbReference type="Gene3D" id="1.10.10.10">
    <property type="entry name" value="Winged helix-like DNA-binding domain superfamily/Winged helix DNA-binding domain"/>
    <property type="match status" value="1"/>
</dbReference>
<keyword evidence="2" id="KW-0238">DNA-binding</keyword>
<dbReference type="SUPFAM" id="SSF46785">
    <property type="entry name" value="Winged helix' DNA-binding domain"/>
    <property type="match status" value="1"/>
</dbReference>
<feature type="domain" description="Transcriptional regulator LacI/GalR-like sensor" evidence="5">
    <location>
        <begin position="196"/>
        <end position="350"/>
    </location>
</feature>
<comment type="caution">
    <text evidence="6">The sequence shown here is derived from an EMBL/GenBank/DDBJ whole genome shotgun (WGS) entry which is preliminary data.</text>
</comment>
<dbReference type="InterPro" id="IPR000524">
    <property type="entry name" value="Tscrpt_reg_HTH_GntR"/>
</dbReference>
<evidence type="ECO:0000256" key="2">
    <source>
        <dbReference type="ARBA" id="ARBA00023125"/>
    </source>
</evidence>